<dbReference type="EMBL" id="UINC01007256">
    <property type="protein sequence ID" value="SVA32304.1"/>
    <property type="molecule type" value="Genomic_DNA"/>
</dbReference>
<dbReference type="AlphaFoldDB" id="A0A381UWI8"/>
<organism evidence="2">
    <name type="scientific">marine metagenome</name>
    <dbReference type="NCBI Taxonomy" id="408172"/>
    <lineage>
        <taxon>unclassified sequences</taxon>
        <taxon>metagenomes</taxon>
        <taxon>ecological metagenomes</taxon>
    </lineage>
</organism>
<accession>A0A381UWI8</accession>
<gene>
    <name evidence="2" type="ORF">METZ01_LOCUS85158</name>
</gene>
<reference evidence="2" key="1">
    <citation type="submission" date="2018-05" db="EMBL/GenBank/DDBJ databases">
        <authorList>
            <person name="Lanie J.A."/>
            <person name="Ng W.-L."/>
            <person name="Kazmierczak K.M."/>
            <person name="Andrzejewski T.M."/>
            <person name="Davidsen T.M."/>
            <person name="Wayne K.J."/>
            <person name="Tettelin H."/>
            <person name="Glass J.I."/>
            <person name="Rusch D."/>
            <person name="Podicherti R."/>
            <person name="Tsui H.-C.T."/>
            <person name="Winkler M.E."/>
        </authorList>
    </citation>
    <scope>NUCLEOTIDE SEQUENCE</scope>
</reference>
<feature type="compositionally biased region" description="Polar residues" evidence="1">
    <location>
        <begin position="23"/>
        <end position="33"/>
    </location>
</feature>
<feature type="region of interest" description="Disordered" evidence="1">
    <location>
        <begin position="19"/>
        <end position="46"/>
    </location>
</feature>
<protein>
    <submittedName>
        <fullName evidence="2">Uncharacterized protein</fullName>
    </submittedName>
</protein>
<sequence>MNCCTSQCVAGCRIQQHQEKQNNQELDQNNRPSSHQHKAQDDSCGSDCVGDTCGMHAGKNIRHAQQTDAAHQNKQYTEEKQ</sequence>
<evidence type="ECO:0000313" key="2">
    <source>
        <dbReference type="EMBL" id="SVA32304.1"/>
    </source>
</evidence>
<evidence type="ECO:0000256" key="1">
    <source>
        <dbReference type="SAM" id="MobiDB-lite"/>
    </source>
</evidence>
<name>A0A381UWI8_9ZZZZ</name>
<proteinExistence type="predicted"/>